<dbReference type="AlphaFoldDB" id="A0A1H2LNM2"/>
<gene>
    <name evidence="1" type="ORF">SAMN04488563_6406</name>
</gene>
<proteinExistence type="predicted"/>
<dbReference type="Gene3D" id="3.40.630.30">
    <property type="match status" value="1"/>
</dbReference>
<dbReference type="InterPro" id="IPR016181">
    <property type="entry name" value="Acyl_CoA_acyltransferase"/>
</dbReference>
<evidence type="ECO:0008006" key="3">
    <source>
        <dbReference type="Google" id="ProtNLM"/>
    </source>
</evidence>
<sequence length="208" mass="22474">MQHDQVMQPSSHVVRQALRSDIGTVARVLAEAFDADPVMRFIVPAPRYRRRLTALFVFETLLSPRGSWVDVVDGEIAGAALWGLPGAGPPGFWQTLRYSRHLLRAFGTGLPKAMRAFRTIEDAHPAGPPHWYLQTLGAALPGRGVGGALLRDGLARADAQGVPAYLESSAAGNVPIYERFGFRPTRDIVLPGGPTLTAMWREPAGGGQ</sequence>
<protein>
    <recommendedName>
        <fullName evidence="3">Acetyltransferase (GNAT) family protein</fullName>
    </recommendedName>
</protein>
<keyword evidence="2" id="KW-1185">Reference proteome</keyword>
<dbReference type="Proteomes" id="UP000182977">
    <property type="component" value="Chromosome I"/>
</dbReference>
<name>A0A1H2LNM2_9ACTN</name>
<evidence type="ECO:0000313" key="1">
    <source>
        <dbReference type="EMBL" id="SDU82248.1"/>
    </source>
</evidence>
<accession>A0A1H2LNM2</accession>
<evidence type="ECO:0000313" key="2">
    <source>
        <dbReference type="Proteomes" id="UP000182977"/>
    </source>
</evidence>
<dbReference type="PANTHER" id="PTHR42791:SF1">
    <property type="entry name" value="N-ACETYLTRANSFERASE DOMAIN-CONTAINING PROTEIN"/>
    <property type="match status" value="1"/>
</dbReference>
<dbReference type="InterPro" id="IPR052523">
    <property type="entry name" value="Trichothecene_AcTrans"/>
</dbReference>
<reference evidence="2" key="1">
    <citation type="submission" date="2016-10" db="EMBL/GenBank/DDBJ databases">
        <authorList>
            <person name="Varghese N."/>
            <person name="Submissions S."/>
        </authorList>
    </citation>
    <scope>NUCLEOTIDE SEQUENCE [LARGE SCALE GENOMIC DNA]</scope>
    <source>
        <strain evidence="2">DSM 45079</strain>
    </source>
</reference>
<dbReference type="SUPFAM" id="SSF55729">
    <property type="entry name" value="Acyl-CoA N-acyltransferases (Nat)"/>
    <property type="match status" value="1"/>
</dbReference>
<organism evidence="1 2">
    <name type="scientific">Jiangella alkaliphila</name>
    <dbReference type="NCBI Taxonomy" id="419479"/>
    <lineage>
        <taxon>Bacteria</taxon>
        <taxon>Bacillati</taxon>
        <taxon>Actinomycetota</taxon>
        <taxon>Actinomycetes</taxon>
        <taxon>Jiangellales</taxon>
        <taxon>Jiangellaceae</taxon>
        <taxon>Jiangella</taxon>
    </lineage>
</organism>
<dbReference type="EMBL" id="LT629791">
    <property type="protein sequence ID" value="SDU82248.1"/>
    <property type="molecule type" value="Genomic_DNA"/>
</dbReference>
<dbReference type="PANTHER" id="PTHR42791">
    <property type="entry name" value="GNAT FAMILY ACETYLTRANSFERASE"/>
    <property type="match status" value="1"/>
</dbReference>
<dbReference type="STRING" id="419479.SAMN04488563_6406"/>